<feature type="domain" description="NADP-dependent oxidoreductase" evidence="2">
    <location>
        <begin position="18"/>
        <end position="317"/>
    </location>
</feature>
<keyword evidence="1" id="KW-0560">Oxidoreductase</keyword>
<dbReference type="PANTHER" id="PTHR43364">
    <property type="entry name" value="NADH-SPECIFIC METHYLGLYOXAL REDUCTASE-RELATED"/>
    <property type="match status" value="1"/>
</dbReference>
<accession>A0A919P1L1</accession>
<dbReference type="GO" id="GO:0005829">
    <property type="term" value="C:cytosol"/>
    <property type="evidence" value="ECO:0007669"/>
    <property type="project" value="TreeGrafter"/>
</dbReference>
<reference evidence="3" key="1">
    <citation type="submission" date="2021-01" db="EMBL/GenBank/DDBJ databases">
        <title>Whole genome shotgun sequence of Cellulomonas chitinilytica NBRC 110799.</title>
        <authorList>
            <person name="Komaki H."/>
            <person name="Tamura T."/>
        </authorList>
    </citation>
    <scope>NUCLEOTIDE SEQUENCE</scope>
    <source>
        <strain evidence="3">NBRC 110799</strain>
    </source>
</reference>
<dbReference type="InterPro" id="IPR050523">
    <property type="entry name" value="AKR_Detox_Biosynth"/>
</dbReference>
<dbReference type="InterPro" id="IPR023210">
    <property type="entry name" value="NADP_OxRdtase_dom"/>
</dbReference>
<evidence type="ECO:0000259" key="2">
    <source>
        <dbReference type="Pfam" id="PF00248"/>
    </source>
</evidence>
<sequence>MTAGGTAYLGRTGVPVSRLTLGAMNFGEGAPSGTDEAIRIVHAALDAGITVIDTADVYTQGASEELLRTALAGRRDDVFLASKFHGQIGKDPRSSGNSRRWVVRAVEDSLRRLGTDHLDLYQAHRPDPHTDLLETLGVLDDLVRQGKIRYHGTSVFPVEDLVEAQHLARENRLVAPATEQVPYSALIRGIERGTLPVARRFGLGVLTFGPLAAGWLSGAYRQGAPQPATTRSGKIPGRFDVDLARNAPKLAAADALARLAEEHGLTLVQLSVAFALHHPDVSSVIVGPRTVEHLHAYLDAAETVLSDEVLDRIDEIVAPGTTFVERDNGVVLPALTPARLRRPQPTTPLNETGETR</sequence>
<gene>
    <name evidence="3" type="ORF">Cch01nite_07050</name>
</gene>
<dbReference type="Pfam" id="PF00248">
    <property type="entry name" value="Aldo_ket_red"/>
    <property type="match status" value="1"/>
</dbReference>
<evidence type="ECO:0000256" key="1">
    <source>
        <dbReference type="ARBA" id="ARBA00023002"/>
    </source>
</evidence>
<dbReference type="EMBL" id="BONK01000002">
    <property type="protein sequence ID" value="GIG19981.1"/>
    <property type="molecule type" value="Genomic_DNA"/>
</dbReference>
<organism evidence="3 4">
    <name type="scientific">Cellulomonas chitinilytica</name>
    <dbReference type="NCBI Taxonomy" id="398759"/>
    <lineage>
        <taxon>Bacteria</taxon>
        <taxon>Bacillati</taxon>
        <taxon>Actinomycetota</taxon>
        <taxon>Actinomycetes</taxon>
        <taxon>Micrococcales</taxon>
        <taxon>Cellulomonadaceae</taxon>
        <taxon>Cellulomonas</taxon>
    </lineage>
</organism>
<comment type="caution">
    <text evidence="3">The sequence shown here is derived from an EMBL/GenBank/DDBJ whole genome shotgun (WGS) entry which is preliminary data.</text>
</comment>
<dbReference type="Gene3D" id="3.20.20.100">
    <property type="entry name" value="NADP-dependent oxidoreductase domain"/>
    <property type="match status" value="1"/>
</dbReference>
<dbReference type="PANTHER" id="PTHR43364:SF4">
    <property type="entry name" value="NAD(P)-LINKED OXIDOREDUCTASE SUPERFAMILY PROTEIN"/>
    <property type="match status" value="1"/>
</dbReference>
<name>A0A919P1L1_9CELL</name>
<dbReference type="InterPro" id="IPR020471">
    <property type="entry name" value="AKR"/>
</dbReference>
<dbReference type="PRINTS" id="PR00069">
    <property type="entry name" value="ALDKETRDTASE"/>
</dbReference>
<dbReference type="SUPFAM" id="SSF51430">
    <property type="entry name" value="NAD(P)-linked oxidoreductase"/>
    <property type="match status" value="1"/>
</dbReference>
<keyword evidence="4" id="KW-1185">Reference proteome</keyword>
<evidence type="ECO:0000313" key="4">
    <source>
        <dbReference type="Proteomes" id="UP000632740"/>
    </source>
</evidence>
<proteinExistence type="predicted"/>
<protein>
    <submittedName>
        <fullName evidence="3">Aldo/keto reductase</fullName>
    </submittedName>
</protein>
<dbReference type="AlphaFoldDB" id="A0A919P1L1"/>
<dbReference type="Proteomes" id="UP000632740">
    <property type="component" value="Unassembled WGS sequence"/>
</dbReference>
<dbReference type="GO" id="GO:0016491">
    <property type="term" value="F:oxidoreductase activity"/>
    <property type="evidence" value="ECO:0007669"/>
    <property type="project" value="UniProtKB-KW"/>
</dbReference>
<dbReference type="InterPro" id="IPR036812">
    <property type="entry name" value="NAD(P)_OxRdtase_dom_sf"/>
</dbReference>
<dbReference type="FunFam" id="3.20.20.100:FF:000004">
    <property type="entry name" value="Oxidoreductase, aldo/keto reductase"/>
    <property type="match status" value="1"/>
</dbReference>
<dbReference type="RefSeq" id="WP_203748658.1">
    <property type="nucleotide sequence ID" value="NZ_BONK01000002.1"/>
</dbReference>
<evidence type="ECO:0000313" key="3">
    <source>
        <dbReference type="EMBL" id="GIG19981.1"/>
    </source>
</evidence>